<sequence length="443" mass="50937">MNETFLFLLLAAICLLIGAFIGNLFARLKNKTETSKLEERLQNTLMQEEKLNERLGLLASEKDILQKEKEQANVQLSRQSAEYEALRNELEKEKERFRNFEKDFEDKFSLLADKILIDKTAKFTESNKENIEGILKPLNQKIKDFEEKVGKNNIDFIKTHAELGKQLQFLNEQNIKISQEADNLTKALKGDSKIQGNWGEMILSRVLEESGLEKGREYTIQDSHDNPDGGRLQTDVIIHLPDGKKMIIDSKVSLTDFERYVSEENEDLKKRYLKDHIDSIKRHIVTLSEKKYYHAINESPDTIFMFVPIEPAFAIAVANQKNLYQEAFKRKVMIVTPSTLLAALRLVENLWENDNQKRNTLEIATEAGKLYDSFVGLLDELTKIKRQMGTVQSSFDSALVKLEGKGNLVRRVEKLRKLGAIASKSIDQKILKTENTQEELPEN</sequence>
<feature type="coiled-coil region" evidence="5">
    <location>
        <begin position="34"/>
        <end position="107"/>
    </location>
</feature>
<dbReference type="InterPro" id="IPR003798">
    <property type="entry name" value="DNA_recombination_RmuC"/>
</dbReference>
<dbReference type="AlphaFoldDB" id="A0A1A9LHU9"/>
<dbReference type="GO" id="GO:0006310">
    <property type="term" value="P:DNA recombination"/>
    <property type="evidence" value="ECO:0007669"/>
    <property type="project" value="UniProtKB-KW"/>
</dbReference>
<comment type="caution">
    <text evidence="7">The sequence shown here is derived from an EMBL/GenBank/DDBJ whole genome shotgun (WGS) entry which is preliminary data.</text>
</comment>
<evidence type="ECO:0000256" key="5">
    <source>
        <dbReference type="SAM" id="Coils"/>
    </source>
</evidence>
<keyword evidence="8" id="KW-1185">Reference proteome</keyword>
<organism evidence="7 8">
    <name type="scientific">Aequorivita soesokkakensis</name>
    <dbReference type="NCBI Taxonomy" id="1385699"/>
    <lineage>
        <taxon>Bacteria</taxon>
        <taxon>Pseudomonadati</taxon>
        <taxon>Bacteroidota</taxon>
        <taxon>Flavobacteriia</taxon>
        <taxon>Flavobacteriales</taxon>
        <taxon>Flavobacteriaceae</taxon>
        <taxon>Aequorivita</taxon>
    </lineage>
</organism>
<name>A0A1A9LHU9_9FLAO</name>
<dbReference type="EMBL" id="LXIE01000001">
    <property type="protein sequence ID" value="OAD92677.1"/>
    <property type="molecule type" value="Genomic_DNA"/>
</dbReference>
<protein>
    <submittedName>
        <fullName evidence="7">DNA polymerase V</fullName>
    </submittedName>
</protein>
<keyword evidence="3 5" id="KW-0175">Coiled coil</keyword>
<comment type="function">
    <text evidence="1">Involved in DNA recombination.</text>
</comment>
<dbReference type="STRING" id="1385699.A7A78_01850"/>
<dbReference type="RefSeq" id="WP_068760670.1">
    <property type="nucleotide sequence ID" value="NZ_LXIE01000001.1"/>
</dbReference>
<keyword evidence="4" id="KW-0233">DNA recombination</keyword>
<gene>
    <name evidence="7" type="ORF">A7A78_01850</name>
</gene>
<feature type="transmembrane region" description="Helical" evidence="6">
    <location>
        <begin position="6"/>
        <end position="26"/>
    </location>
</feature>
<dbReference type="Pfam" id="PF02646">
    <property type="entry name" value="RmuC"/>
    <property type="match status" value="1"/>
</dbReference>
<dbReference type="PANTHER" id="PTHR30563:SF0">
    <property type="entry name" value="DNA RECOMBINATION PROTEIN RMUC"/>
    <property type="match status" value="1"/>
</dbReference>
<dbReference type="PANTHER" id="PTHR30563">
    <property type="entry name" value="DNA RECOMBINATION PROTEIN RMUC"/>
    <property type="match status" value="1"/>
</dbReference>
<keyword evidence="6" id="KW-0472">Membrane</keyword>
<evidence type="ECO:0000313" key="8">
    <source>
        <dbReference type="Proteomes" id="UP000077552"/>
    </source>
</evidence>
<proteinExistence type="inferred from homology"/>
<dbReference type="Proteomes" id="UP000077552">
    <property type="component" value="Unassembled WGS sequence"/>
</dbReference>
<evidence type="ECO:0000256" key="4">
    <source>
        <dbReference type="ARBA" id="ARBA00023172"/>
    </source>
</evidence>
<dbReference type="OrthoDB" id="370725at2"/>
<keyword evidence="6" id="KW-0812">Transmembrane</keyword>
<evidence type="ECO:0000313" key="7">
    <source>
        <dbReference type="EMBL" id="OAD92677.1"/>
    </source>
</evidence>
<evidence type="ECO:0000256" key="3">
    <source>
        <dbReference type="ARBA" id="ARBA00023054"/>
    </source>
</evidence>
<accession>A0A1A9LHU9</accession>
<keyword evidence="6" id="KW-1133">Transmembrane helix</keyword>
<comment type="similarity">
    <text evidence="2">Belongs to the RmuC family.</text>
</comment>
<reference evidence="7 8" key="1">
    <citation type="submission" date="2016-05" db="EMBL/GenBank/DDBJ databases">
        <title>Genome sequencing of Vitellibacter soesokkakensis RSSK-12.</title>
        <authorList>
            <person name="Thevarajoo S."/>
            <person name="Selvaratnam C."/>
            <person name="Goh K.M."/>
            <person name="Chan K.-G."/>
            <person name="Chong C.S."/>
        </authorList>
    </citation>
    <scope>NUCLEOTIDE SEQUENCE [LARGE SCALE GENOMIC DNA]</scope>
    <source>
        <strain evidence="7 8">RSSK-12</strain>
    </source>
</reference>
<evidence type="ECO:0000256" key="6">
    <source>
        <dbReference type="SAM" id="Phobius"/>
    </source>
</evidence>
<evidence type="ECO:0000256" key="1">
    <source>
        <dbReference type="ARBA" id="ARBA00003416"/>
    </source>
</evidence>
<evidence type="ECO:0000256" key="2">
    <source>
        <dbReference type="ARBA" id="ARBA00009840"/>
    </source>
</evidence>